<dbReference type="RefSeq" id="WP_207350660.1">
    <property type="nucleotide sequence ID" value="NZ_JAFMPY010000008.1"/>
</dbReference>
<organism evidence="3 4">
    <name type="scientific">Jiella sonneratiae</name>
    <dbReference type="NCBI Taxonomy" id="2816856"/>
    <lineage>
        <taxon>Bacteria</taxon>
        <taxon>Pseudomonadati</taxon>
        <taxon>Pseudomonadota</taxon>
        <taxon>Alphaproteobacteria</taxon>
        <taxon>Hyphomicrobiales</taxon>
        <taxon>Aurantimonadaceae</taxon>
        <taxon>Jiella</taxon>
    </lineage>
</organism>
<evidence type="ECO:0000313" key="4">
    <source>
        <dbReference type="Proteomes" id="UP000664288"/>
    </source>
</evidence>
<evidence type="ECO:0000259" key="2">
    <source>
        <dbReference type="Pfam" id="PF00582"/>
    </source>
</evidence>
<evidence type="ECO:0000256" key="1">
    <source>
        <dbReference type="ARBA" id="ARBA00008791"/>
    </source>
</evidence>
<feature type="domain" description="UspA" evidence="2">
    <location>
        <begin position="206"/>
        <end position="283"/>
    </location>
</feature>
<name>A0ABS3J507_9HYPH</name>
<evidence type="ECO:0000313" key="3">
    <source>
        <dbReference type="EMBL" id="MBO0904028.1"/>
    </source>
</evidence>
<feature type="domain" description="UspA" evidence="2">
    <location>
        <begin position="2"/>
        <end position="155"/>
    </location>
</feature>
<dbReference type="SUPFAM" id="SSF52402">
    <property type="entry name" value="Adenine nucleotide alpha hydrolases-like"/>
    <property type="match status" value="2"/>
</dbReference>
<dbReference type="EMBL" id="JAFMPY010000008">
    <property type="protein sequence ID" value="MBO0904028.1"/>
    <property type="molecule type" value="Genomic_DNA"/>
</dbReference>
<protein>
    <submittedName>
        <fullName evidence="3">Universal stress protein</fullName>
    </submittedName>
</protein>
<dbReference type="Proteomes" id="UP000664288">
    <property type="component" value="Unassembled WGS sequence"/>
</dbReference>
<dbReference type="Gene3D" id="3.40.50.12370">
    <property type="match status" value="1"/>
</dbReference>
<reference evidence="3 4" key="1">
    <citation type="submission" date="2021-03" db="EMBL/GenBank/DDBJ databases">
        <title>Whole genome sequence of Jiella sp. MQZ13P-4.</title>
        <authorList>
            <person name="Tuo L."/>
        </authorList>
    </citation>
    <scope>NUCLEOTIDE SEQUENCE [LARGE SCALE GENOMIC DNA]</scope>
    <source>
        <strain evidence="3 4">MQZ13P-4</strain>
    </source>
</reference>
<dbReference type="InterPro" id="IPR006015">
    <property type="entry name" value="Universal_stress_UspA"/>
</dbReference>
<dbReference type="PRINTS" id="PR01438">
    <property type="entry name" value="UNVRSLSTRESS"/>
</dbReference>
<comment type="caution">
    <text evidence="3">The sequence shown here is derived from an EMBL/GenBank/DDBJ whole genome shotgun (WGS) entry which is preliminary data.</text>
</comment>
<sequence>MTKIVACIDGSLYAESVCDHAAWAAGRLGLAVDLVHALGRRETASQPFDLSGTLDLGEREALLAELADLDEKKSKVAARRGRLVLAQAAERLNRAGVAVEQHLRHGDVADAVSAMETEARLVVIGKRGEAADFARGHLGSNLERVIRSTPLPVLVASRAFREIRRFMVAFDGGRSAMAIVERLAASPLLAETSCELFMAGEPSGEAGERLHLAERRLREAGYAASVRIAEGDADEVIARRVEAGGIDLIVMGAYGHSRIRHLIVGSTTTRLIQSCAIPVLVVR</sequence>
<accession>A0ABS3J507</accession>
<dbReference type="PANTHER" id="PTHR46268">
    <property type="entry name" value="STRESS RESPONSE PROTEIN NHAX"/>
    <property type="match status" value="1"/>
</dbReference>
<dbReference type="CDD" id="cd00293">
    <property type="entry name" value="USP-like"/>
    <property type="match status" value="2"/>
</dbReference>
<proteinExistence type="inferred from homology"/>
<dbReference type="Pfam" id="PF00582">
    <property type="entry name" value="Usp"/>
    <property type="match status" value="2"/>
</dbReference>
<dbReference type="InterPro" id="IPR006016">
    <property type="entry name" value="UspA"/>
</dbReference>
<comment type="similarity">
    <text evidence="1">Belongs to the universal stress protein A family.</text>
</comment>
<gene>
    <name evidence="3" type="ORF">J1C47_10265</name>
</gene>
<keyword evidence="4" id="KW-1185">Reference proteome</keyword>
<dbReference type="PANTHER" id="PTHR46268:SF15">
    <property type="entry name" value="UNIVERSAL STRESS PROTEIN HP_0031"/>
    <property type="match status" value="1"/>
</dbReference>